<dbReference type="Pfam" id="PF18319">
    <property type="entry name" value="Zn_ribbon_PriA"/>
    <property type="match status" value="1"/>
</dbReference>
<dbReference type="Pfam" id="PF00271">
    <property type="entry name" value="Helicase_C"/>
    <property type="match status" value="1"/>
</dbReference>
<keyword evidence="9 11" id="KW-0238">DNA-binding</keyword>
<evidence type="ECO:0000256" key="6">
    <source>
        <dbReference type="ARBA" id="ARBA00022806"/>
    </source>
</evidence>
<dbReference type="SUPFAM" id="SSF46785">
    <property type="entry name" value="Winged helix' DNA-binding domain"/>
    <property type="match status" value="1"/>
</dbReference>
<feature type="domain" description="Helicase ATP-binding" evidence="12">
    <location>
        <begin position="304"/>
        <end position="471"/>
    </location>
</feature>
<dbReference type="InterPro" id="IPR027417">
    <property type="entry name" value="P-loop_NTPase"/>
</dbReference>
<keyword evidence="1 11" id="KW-0639">Primosome</keyword>
<dbReference type="InterPro" id="IPR042115">
    <property type="entry name" value="PriA_3primeBD_sf"/>
</dbReference>
<organism evidence="14 15">
    <name type="scientific">Mucilaginibacter boryungensis</name>
    <dbReference type="NCBI Taxonomy" id="768480"/>
    <lineage>
        <taxon>Bacteria</taxon>
        <taxon>Pseudomonadati</taxon>
        <taxon>Bacteroidota</taxon>
        <taxon>Sphingobacteriia</taxon>
        <taxon>Sphingobacteriales</taxon>
        <taxon>Sphingobacteriaceae</taxon>
        <taxon>Mucilaginibacter</taxon>
    </lineage>
</organism>
<dbReference type="InterPro" id="IPR040498">
    <property type="entry name" value="PriA_CRR"/>
</dbReference>
<feature type="binding site" evidence="11">
    <location>
        <position position="546"/>
    </location>
    <ligand>
        <name>Zn(2+)</name>
        <dbReference type="ChEBI" id="CHEBI:29105"/>
        <label>2</label>
    </ligand>
</feature>
<dbReference type="HAMAP" id="MF_00983">
    <property type="entry name" value="PriA"/>
    <property type="match status" value="1"/>
</dbReference>
<evidence type="ECO:0000313" key="15">
    <source>
        <dbReference type="Proteomes" id="UP000632774"/>
    </source>
</evidence>
<comment type="catalytic activity">
    <reaction evidence="11">
        <text>Couples ATP hydrolysis with the unwinding of duplex DNA by translocating in the 3'-5' direction.</text>
        <dbReference type="EC" id="5.6.2.4"/>
    </reaction>
</comment>
<dbReference type="Pfam" id="PF00270">
    <property type="entry name" value="DEAD"/>
    <property type="match status" value="1"/>
</dbReference>
<keyword evidence="8 11" id="KW-0067">ATP-binding</keyword>
<evidence type="ECO:0000256" key="9">
    <source>
        <dbReference type="ARBA" id="ARBA00023125"/>
    </source>
</evidence>
<protein>
    <recommendedName>
        <fullName evidence="11">Replication restart protein PriA</fullName>
    </recommendedName>
    <alternativeName>
        <fullName evidence="11">ATP-dependent DNA helicase PriA</fullName>
        <ecNumber evidence="11">5.6.2.4</ecNumber>
    </alternativeName>
    <alternativeName>
        <fullName evidence="11">DNA 3'-5' helicase PriA</fullName>
    </alternativeName>
</protein>
<dbReference type="CDD" id="cd17929">
    <property type="entry name" value="DEXHc_priA"/>
    <property type="match status" value="1"/>
</dbReference>
<comment type="function">
    <text evidence="11">Initiates the restart of stalled replication forks, which reloads the replicative helicase on sites other than the origin of replication. Recognizes and binds to abandoned replication forks and remodels them to uncover a helicase loading site. Promotes assembly of the primosome at these replication forks.</text>
</comment>
<dbReference type="InterPro" id="IPR005259">
    <property type="entry name" value="PriA"/>
</dbReference>
<dbReference type="Pfam" id="PF17764">
    <property type="entry name" value="PriA_3primeBD"/>
    <property type="match status" value="1"/>
</dbReference>
<feature type="binding site" evidence="11">
    <location>
        <position position="577"/>
    </location>
    <ligand>
        <name>Zn(2+)</name>
        <dbReference type="ChEBI" id="CHEBI:29105"/>
        <label>1</label>
    </ligand>
</feature>
<evidence type="ECO:0000256" key="1">
    <source>
        <dbReference type="ARBA" id="ARBA00022515"/>
    </source>
</evidence>
<evidence type="ECO:0000313" key="14">
    <source>
        <dbReference type="EMBL" id="MBE9667756.1"/>
    </source>
</evidence>
<dbReference type="PROSITE" id="PS51194">
    <property type="entry name" value="HELICASE_CTER"/>
    <property type="match status" value="1"/>
</dbReference>
<dbReference type="SUPFAM" id="SSF52540">
    <property type="entry name" value="P-loop containing nucleoside triphosphate hydrolases"/>
    <property type="match status" value="2"/>
</dbReference>
<dbReference type="Proteomes" id="UP000632774">
    <property type="component" value="Unassembled WGS sequence"/>
</dbReference>
<keyword evidence="6 11" id="KW-0347">Helicase</keyword>
<keyword evidence="15" id="KW-1185">Reference proteome</keyword>
<dbReference type="Gene3D" id="3.40.50.300">
    <property type="entry name" value="P-loop containing nucleotide triphosphate hydrolases"/>
    <property type="match status" value="2"/>
</dbReference>
<dbReference type="PANTHER" id="PTHR30580">
    <property type="entry name" value="PRIMOSOMAL PROTEIN N"/>
    <property type="match status" value="1"/>
</dbReference>
<evidence type="ECO:0000256" key="4">
    <source>
        <dbReference type="ARBA" id="ARBA00022741"/>
    </source>
</evidence>
<dbReference type="InterPro" id="IPR041222">
    <property type="entry name" value="PriA_3primeBD"/>
</dbReference>
<dbReference type="EC" id="5.6.2.4" evidence="11"/>
<feature type="binding site" evidence="11">
    <location>
        <position position="543"/>
    </location>
    <ligand>
        <name>Zn(2+)</name>
        <dbReference type="ChEBI" id="CHEBI:29105"/>
        <label>2</label>
    </ligand>
</feature>
<comment type="similarity">
    <text evidence="11">Belongs to the helicase family. PriA subfamily.</text>
</comment>
<gene>
    <name evidence="11 14" type="primary">priA</name>
    <name evidence="14" type="ORF">IRJ18_15385</name>
</gene>
<comment type="subunit">
    <text evidence="11">Component of the replication restart primosome.</text>
</comment>
<dbReference type="EMBL" id="JADFFM010000002">
    <property type="protein sequence ID" value="MBE9667756.1"/>
    <property type="molecule type" value="Genomic_DNA"/>
</dbReference>
<keyword evidence="7 11" id="KW-0862">Zinc</keyword>
<dbReference type="InterPro" id="IPR014001">
    <property type="entry name" value="Helicase_ATP-bd"/>
</dbReference>
<keyword evidence="10 11" id="KW-0413">Isomerase</keyword>
<feature type="binding site" evidence="11">
    <location>
        <position position="561"/>
    </location>
    <ligand>
        <name>Zn(2+)</name>
        <dbReference type="ChEBI" id="CHEBI:29105"/>
        <label>2</label>
    </ligand>
</feature>
<evidence type="ECO:0000256" key="10">
    <source>
        <dbReference type="ARBA" id="ARBA00023235"/>
    </source>
</evidence>
<evidence type="ECO:0000256" key="8">
    <source>
        <dbReference type="ARBA" id="ARBA00022840"/>
    </source>
</evidence>
<comment type="caution">
    <text evidence="14">The sequence shown here is derived from an EMBL/GenBank/DDBJ whole genome shotgun (WGS) entry which is preliminary data.</text>
</comment>
<sequence>MLELADAQHTDRKTLFVEVILPLTIAINYTYRIPYEMNGQVEVGKRVVVQFGKSKIYTAIIAHITEQAPAKYEAKYIMDILDAEPIVNAAQLQFWTWLADYYLCNIGEVMNAALPSALKLASETKIELNKEFEIDRSTLNDREFLIVDALELQPELTVSDIAKLLGQKTVMPILKLMFEKNIIHISEEVNDRYKPRRRTFITLNPVYHNQDQLKELFSILEKRAPKQADAVLAYIQLSRKQKTISKNELIEASGASATAIKGLIEKEVLFAEEKTVSRLIDADDELESNFELSPAQKVALTEIQDGFTQKDVLLLHGVTSSGKTQLYIRLIEQMVNNGKQVLYLLPEIALTTHIVERLRRYFGNSIGVYHSRFNDNERVEVWQKVLTGQYRVVLGARSSVFLPFSDLGLIVVDEEHETSYKQFDPAPRYNARDAAIYLGNMYRAKVLLGSATPSMESFFNAHNGKYGFVQLTERFGGVQMPQIEVVSIAEETKKKTIQSHFTSVLMNDIHTALAAKEQVILFQNRRGYAPVIICKVCAYTPKCINCDVSLTYHKSSGKLHCHYCGYREESPSVCPACGSTQLEYKGFGTEKVEDELKLLLPDARIARMDLDTTRSKNGFQNILNDLDEKRIDILAGTQMVAKGLDFAGVTVIGIISADSLLKYPDFRANERAYQLLAQVSGRAGRRGKQGKVVIQTYDPNHRVIKQVIDNDYVDLYNTEMTERKSFKYPPFYRLIQLDIKHKDPEVLYHQAEYLAKELRKHFDDRVIGPEYPLVGRIRNYFIKSIMMKFEKEGISMPKVKATIREVILQYNTTKLSKGSIVQPDVDPY</sequence>
<reference evidence="14 15" key="1">
    <citation type="submission" date="2020-10" db="EMBL/GenBank/DDBJ databases">
        <title>Mucilaginibacter mali sp. nov., isolated from rhizosphere soil of apple orchard.</title>
        <authorList>
            <person name="Lee J.-S."/>
            <person name="Kim H.S."/>
            <person name="Kim J.-S."/>
        </authorList>
    </citation>
    <scope>NUCLEOTIDE SEQUENCE [LARGE SCALE GENOMIC DNA]</scope>
    <source>
        <strain evidence="14 15">KCTC 23157</strain>
    </source>
</reference>
<evidence type="ECO:0000259" key="13">
    <source>
        <dbReference type="PROSITE" id="PS51194"/>
    </source>
</evidence>
<feature type="binding site" evidence="11">
    <location>
        <position position="564"/>
    </location>
    <ligand>
        <name>Zn(2+)</name>
        <dbReference type="ChEBI" id="CHEBI:29105"/>
        <label>2</label>
    </ligand>
</feature>
<dbReference type="InterPro" id="IPR011545">
    <property type="entry name" value="DEAD/DEAH_box_helicase_dom"/>
</dbReference>
<evidence type="ECO:0000256" key="2">
    <source>
        <dbReference type="ARBA" id="ARBA00022705"/>
    </source>
</evidence>
<dbReference type="PANTHER" id="PTHR30580:SF0">
    <property type="entry name" value="PRIMOSOMAL PROTEIN N"/>
    <property type="match status" value="1"/>
</dbReference>
<keyword evidence="4 11" id="KW-0547">Nucleotide-binding</keyword>
<dbReference type="InterPro" id="IPR041236">
    <property type="entry name" value="PriA_C"/>
</dbReference>
<dbReference type="SMART" id="SM00490">
    <property type="entry name" value="HELICc"/>
    <property type="match status" value="1"/>
</dbReference>
<feature type="domain" description="Helicase C-terminal" evidence="13">
    <location>
        <begin position="569"/>
        <end position="726"/>
    </location>
</feature>
<dbReference type="InterPro" id="IPR036390">
    <property type="entry name" value="WH_DNA-bd_sf"/>
</dbReference>
<dbReference type="CDD" id="cd18804">
    <property type="entry name" value="SF2_C_priA"/>
    <property type="match status" value="1"/>
</dbReference>
<keyword evidence="2 11" id="KW-0235">DNA replication</keyword>
<evidence type="ECO:0000256" key="11">
    <source>
        <dbReference type="HAMAP-Rule" id="MF_00983"/>
    </source>
</evidence>
<dbReference type="RefSeq" id="WP_194107200.1">
    <property type="nucleotide sequence ID" value="NZ_JADFFM010000002.1"/>
</dbReference>
<dbReference type="Gene3D" id="3.40.1440.60">
    <property type="entry name" value="PriA, 3(prime) DNA-binding domain"/>
    <property type="match status" value="1"/>
</dbReference>
<evidence type="ECO:0000256" key="7">
    <source>
        <dbReference type="ARBA" id="ARBA00022833"/>
    </source>
</evidence>
<comment type="cofactor">
    <cofactor evidence="11">
        <name>Zn(2+)</name>
        <dbReference type="ChEBI" id="CHEBI:29105"/>
    </cofactor>
    <text evidence="11">Binds 2 zinc ions per subunit.</text>
</comment>
<proteinExistence type="inferred from homology"/>
<dbReference type="PROSITE" id="PS51192">
    <property type="entry name" value="HELICASE_ATP_BIND_1"/>
    <property type="match status" value="1"/>
</dbReference>
<feature type="binding site" evidence="11">
    <location>
        <position position="574"/>
    </location>
    <ligand>
        <name>Zn(2+)</name>
        <dbReference type="ChEBI" id="CHEBI:29105"/>
        <label>1</label>
    </ligand>
</feature>
<accession>A0ABR9XKG0</accession>
<name>A0ABR9XKG0_9SPHI</name>
<dbReference type="NCBIfam" id="TIGR00595">
    <property type="entry name" value="priA"/>
    <property type="match status" value="1"/>
</dbReference>
<dbReference type="InterPro" id="IPR001650">
    <property type="entry name" value="Helicase_C-like"/>
</dbReference>
<evidence type="ECO:0000259" key="12">
    <source>
        <dbReference type="PROSITE" id="PS51192"/>
    </source>
</evidence>
<keyword evidence="5 11" id="KW-0378">Hydrolase</keyword>
<feature type="binding site" evidence="11">
    <location>
        <position position="537"/>
    </location>
    <ligand>
        <name>Zn(2+)</name>
        <dbReference type="ChEBI" id="CHEBI:29105"/>
        <label>1</label>
    </ligand>
</feature>
<evidence type="ECO:0000256" key="5">
    <source>
        <dbReference type="ARBA" id="ARBA00022801"/>
    </source>
</evidence>
<dbReference type="SMART" id="SM00487">
    <property type="entry name" value="DEXDc"/>
    <property type="match status" value="1"/>
</dbReference>
<keyword evidence="3 11" id="KW-0479">Metal-binding</keyword>
<feature type="binding site" evidence="11">
    <location>
        <position position="534"/>
    </location>
    <ligand>
        <name>Zn(2+)</name>
        <dbReference type="ChEBI" id="CHEBI:29105"/>
        <label>1</label>
    </ligand>
</feature>
<comment type="catalytic activity">
    <reaction evidence="11">
        <text>ATP + H2O = ADP + phosphate + H(+)</text>
        <dbReference type="Rhea" id="RHEA:13065"/>
        <dbReference type="ChEBI" id="CHEBI:15377"/>
        <dbReference type="ChEBI" id="CHEBI:15378"/>
        <dbReference type="ChEBI" id="CHEBI:30616"/>
        <dbReference type="ChEBI" id="CHEBI:43474"/>
        <dbReference type="ChEBI" id="CHEBI:456216"/>
        <dbReference type="EC" id="5.6.2.4"/>
    </reaction>
</comment>
<evidence type="ECO:0000256" key="3">
    <source>
        <dbReference type="ARBA" id="ARBA00022723"/>
    </source>
</evidence>
<dbReference type="Pfam" id="PF18074">
    <property type="entry name" value="PriA_C"/>
    <property type="match status" value="1"/>
</dbReference>